<evidence type="ECO:0000256" key="2">
    <source>
        <dbReference type="ARBA" id="ARBA00022801"/>
    </source>
</evidence>
<dbReference type="Gene3D" id="1.10.3210.10">
    <property type="entry name" value="Hypothetical protein af1432"/>
    <property type="match status" value="1"/>
</dbReference>
<dbReference type="Proteomes" id="UP000556084">
    <property type="component" value="Unassembled WGS sequence"/>
</dbReference>
<name>A0A7W7PJR3_9ACTN</name>
<keyword evidence="1" id="KW-0479">Metal-binding</keyword>
<dbReference type="SUPFAM" id="SSF109604">
    <property type="entry name" value="HD-domain/PDEase-like"/>
    <property type="match status" value="1"/>
</dbReference>
<gene>
    <name evidence="4" type="ORF">FHS39_002467</name>
</gene>
<evidence type="ECO:0000313" key="5">
    <source>
        <dbReference type="Proteomes" id="UP000556084"/>
    </source>
</evidence>
<evidence type="ECO:0000256" key="1">
    <source>
        <dbReference type="ARBA" id="ARBA00022723"/>
    </source>
</evidence>
<keyword evidence="2 4" id="KW-0378">Hydrolase</keyword>
<proteinExistence type="predicted"/>
<dbReference type="PANTHER" id="PTHR11845">
    <property type="entry name" value="5'-DEOXYNUCLEOTIDASE HDDC2"/>
    <property type="match status" value="1"/>
</dbReference>
<dbReference type="GO" id="GO:0002953">
    <property type="term" value="F:5'-deoxynucleotidase activity"/>
    <property type="evidence" value="ECO:0007669"/>
    <property type="project" value="InterPro"/>
</dbReference>
<protein>
    <submittedName>
        <fullName evidence="4">Putative hydrolase of HD superfamily</fullName>
    </submittedName>
</protein>
<dbReference type="PANTHER" id="PTHR11845:SF13">
    <property type="entry name" value="5'-DEOXYNUCLEOTIDASE HDDC2"/>
    <property type="match status" value="1"/>
</dbReference>
<reference evidence="4 5" key="1">
    <citation type="submission" date="2020-08" db="EMBL/GenBank/DDBJ databases">
        <title>Genomic Encyclopedia of Type Strains, Phase III (KMG-III): the genomes of soil and plant-associated and newly described type strains.</title>
        <authorList>
            <person name="Whitman W."/>
        </authorList>
    </citation>
    <scope>NUCLEOTIDE SEQUENCE [LARGE SCALE GENOMIC DNA]</scope>
    <source>
        <strain evidence="4 5">CECT 3266</strain>
    </source>
</reference>
<sequence length="177" mass="19828">MAEHSWHLALISWILHREFEREFGHTLNLEKMLKMCLMHDLVEIEAGDPSAWTTQHSAQHTNEKARIEEEVAQRRFSSLPGELGAEFLALWHEHEAGATPEARLVRAVDRLNPALMRLLTGQGWQDVGADAQALDRLQLPRVEVSETLTALYREVRDAAVAQGLLPEASPAASRPSA</sequence>
<feature type="domain" description="HD" evidence="3">
    <location>
        <begin position="2"/>
        <end position="133"/>
    </location>
</feature>
<organism evidence="4 5">
    <name type="scientific">Streptomyces olivoverticillatus</name>
    <dbReference type="NCBI Taxonomy" id="66427"/>
    <lineage>
        <taxon>Bacteria</taxon>
        <taxon>Bacillati</taxon>
        <taxon>Actinomycetota</taxon>
        <taxon>Actinomycetes</taxon>
        <taxon>Kitasatosporales</taxon>
        <taxon>Streptomycetaceae</taxon>
        <taxon>Streptomyces</taxon>
    </lineage>
</organism>
<keyword evidence="5" id="KW-1185">Reference proteome</keyword>
<comment type="caution">
    <text evidence="4">The sequence shown here is derived from an EMBL/GenBank/DDBJ whole genome shotgun (WGS) entry which is preliminary data.</text>
</comment>
<dbReference type="EMBL" id="JACHJH010000003">
    <property type="protein sequence ID" value="MBB4893436.1"/>
    <property type="molecule type" value="Genomic_DNA"/>
</dbReference>
<dbReference type="Pfam" id="PF13023">
    <property type="entry name" value="HD_3"/>
    <property type="match status" value="1"/>
</dbReference>
<evidence type="ECO:0000259" key="3">
    <source>
        <dbReference type="Pfam" id="PF13023"/>
    </source>
</evidence>
<accession>A0A7W7PJR3</accession>
<dbReference type="GO" id="GO:0046872">
    <property type="term" value="F:metal ion binding"/>
    <property type="evidence" value="ECO:0007669"/>
    <property type="project" value="UniProtKB-KW"/>
</dbReference>
<dbReference type="InterPro" id="IPR006674">
    <property type="entry name" value="HD_domain"/>
</dbReference>
<dbReference type="InterPro" id="IPR039356">
    <property type="entry name" value="YfbR/HDDC2"/>
</dbReference>
<dbReference type="AlphaFoldDB" id="A0A7W7PJR3"/>
<evidence type="ECO:0000313" key="4">
    <source>
        <dbReference type="EMBL" id="MBB4893436.1"/>
    </source>
</evidence>
<dbReference type="GO" id="GO:0005737">
    <property type="term" value="C:cytoplasm"/>
    <property type="evidence" value="ECO:0007669"/>
    <property type="project" value="TreeGrafter"/>
</dbReference>